<dbReference type="PANTHER" id="PTHR43611:SF3">
    <property type="entry name" value="FLAVIN MONONUCLEOTIDE HYDROLASE 1, CHLOROPLATIC"/>
    <property type="match status" value="1"/>
</dbReference>
<dbReference type="GeneID" id="33567568"/>
<dbReference type="InParanoid" id="A0A1Y2GDB3"/>
<evidence type="ECO:0000313" key="1">
    <source>
        <dbReference type="EMBL" id="ORZ04667.1"/>
    </source>
</evidence>
<dbReference type="InterPro" id="IPR006439">
    <property type="entry name" value="HAD-SF_hydro_IA"/>
</dbReference>
<comment type="caution">
    <text evidence="1">The sequence shown here is derived from an EMBL/GenBank/DDBJ whole genome shotgun (WGS) entry which is preliminary data.</text>
</comment>
<dbReference type="SUPFAM" id="SSF56784">
    <property type="entry name" value="HAD-like"/>
    <property type="match status" value="1"/>
</dbReference>
<dbReference type="Gene3D" id="1.10.150.240">
    <property type="entry name" value="Putative phosphatase, domain 2"/>
    <property type="match status" value="1"/>
</dbReference>
<dbReference type="InterPro" id="IPR023214">
    <property type="entry name" value="HAD_sf"/>
</dbReference>
<sequence length="208" mass="23352">MIVKNIIFDLDNVLLRLDSSATAKKFQALGATDLGPLSQYSHSTPIVGFETGKISAREFRSTIRSSIGLPASVTDEQFDEAWNAALLDFPKGRLELMRTLKKDFGYNVYLLSNTNAIHVEYINKVCLKDSKQDSLDVFFDKVYHSHEIGHRKPSREAFEHVLKDQGINGSETLFLDDMPDYVDAAKTCGLQAAQVDVETDLGFLQLRF</sequence>
<gene>
    <name evidence="1" type="ORF">BCR41DRAFT_362400</name>
</gene>
<dbReference type="Proteomes" id="UP000193648">
    <property type="component" value="Unassembled WGS sequence"/>
</dbReference>
<proteinExistence type="predicted"/>
<dbReference type="NCBIfam" id="TIGR01509">
    <property type="entry name" value="HAD-SF-IA-v3"/>
    <property type="match status" value="1"/>
</dbReference>
<dbReference type="RefSeq" id="XP_021876664.1">
    <property type="nucleotide sequence ID" value="XM_022025725.1"/>
</dbReference>
<protein>
    <submittedName>
        <fullName evidence="1">HAD-superfamily hydrolase, subfamily IA, variant 3</fullName>
    </submittedName>
</protein>
<organism evidence="1 2">
    <name type="scientific">Lobosporangium transversale</name>
    <dbReference type="NCBI Taxonomy" id="64571"/>
    <lineage>
        <taxon>Eukaryota</taxon>
        <taxon>Fungi</taxon>
        <taxon>Fungi incertae sedis</taxon>
        <taxon>Mucoromycota</taxon>
        <taxon>Mortierellomycotina</taxon>
        <taxon>Mortierellomycetes</taxon>
        <taxon>Mortierellales</taxon>
        <taxon>Mortierellaceae</taxon>
        <taxon>Lobosporangium</taxon>
    </lineage>
</organism>
<dbReference type="SFLD" id="SFLDG01129">
    <property type="entry name" value="C1.5:_HAD__Beta-PGM__Phosphata"/>
    <property type="match status" value="1"/>
</dbReference>
<dbReference type="InterPro" id="IPR036412">
    <property type="entry name" value="HAD-like_sf"/>
</dbReference>
<keyword evidence="2" id="KW-1185">Reference proteome</keyword>
<dbReference type="InterPro" id="IPR023198">
    <property type="entry name" value="PGP-like_dom2"/>
</dbReference>
<dbReference type="OrthoDB" id="2012566at2759"/>
<dbReference type="PANTHER" id="PTHR43611">
    <property type="entry name" value="ALPHA-D-GLUCOSE 1-PHOSPHATE PHOSPHATASE"/>
    <property type="match status" value="1"/>
</dbReference>
<keyword evidence="1" id="KW-0378">Hydrolase</keyword>
<dbReference type="AlphaFoldDB" id="A0A1Y2GDB3"/>
<dbReference type="EMBL" id="MCFF01000055">
    <property type="protein sequence ID" value="ORZ04667.1"/>
    <property type="molecule type" value="Genomic_DNA"/>
</dbReference>
<name>A0A1Y2GDB3_9FUNG</name>
<dbReference type="SFLD" id="SFLDS00003">
    <property type="entry name" value="Haloacid_Dehalogenase"/>
    <property type="match status" value="1"/>
</dbReference>
<dbReference type="CDD" id="cd02603">
    <property type="entry name" value="HAD_sEH-N_like"/>
    <property type="match status" value="1"/>
</dbReference>
<evidence type="ECO:0000313" key="2">
    <source>
        <dbReference type="Proteomes" id="UP000193648"/>
    </source>
</evidence>
<dbReference type="Gene3D" id="3.40.50.1000">
    <property type="entry name" value="HAD superfamily/HAD-like"/>
    <property type="match status" value="1"/>
</dbReference>
<dbReference type="Pfam" id="PF00702">
    <property type="entry name" value="Hydrolase"/>
    <property type="match status" value="1"/>
</dbReference>
<reference evidence="1 2" key="1">
    <citation type="submission" date="2016-07" db="EMBL/GenBank/DDBJ databases">
        <title>Pervasive Adenine N6-methylation of Active Genes in Fungi.</title>
        <authorList>
            <consortium name="DOE Joint Genome Institute"/>
            <person name="Mondo S.J."/>
            <person name="Dannebaum R.O."/>
            <person name="Kuo R.C."/>
            <person name="Labutti K."/>
            <person name="Haridas S."/>
            <person name="Kuo A."/>
            <person name="Salamov A."/>
            <person name="Ahrendt S.R."/>
            <person name="Lipzen A."/>
            <person name="Sullivan W."/>
            <person name="Andreopoulos W.B."/>
            <person name="Clum A."/>
            <person name="Lindquist E."/>
            <person name="Daum C."/>
            <person name="Ramamoorthy G.K."/>
            <person name="Gryganskyi A."/>
            <person name="Culley D."/>
            <person name="Magnuson J.K."/>
            <person name="James T.Y."/>
            <person name="O'Malley M.A."/>
            <person name="Stajich J.E."/>
            <person name="Spatafora J.W."/>
            <person name="Visel A."/>
            <person name="Grigoriev I.V."/>
        </authorList>
    </citation>
    <scope>NUCLEOTIDE SEQUENCE [LARGE SCALE GENOMIC DNA]</scope>
    <source>
        <strain evidence="1 2">NRRL 3116</strain>
    </source>
</reference>
<dbReference type="GO" id="GO:0016791">
    <property type="term" value="F:phosphatase activity"/>
    <property type="evidence" value="ECO:0007669"/>
    <property type="project" value="UniProtKB-ARBA"/>
</dbReference>
<accession>A0A1Y2GDB3</accession>